<evidence type="ECO:0000313" key="4">
    <source>
        <dbReference type="Proteomes" id="UP000320839"/>
    </source>
</evidence>
<evidence type="ECO:0000313" key="3">
    <source>
        <dbReference type="EMBL" id="QDV19769.1"/>
    </source>
</evidence>
<evidence type="ECO:0008006" key="5">
    <source>
        <dbReference type="Google" id="ProtNLM"/>
    </source>
</evidence>
<feature type="compositionally biased region" description="Polar residues" evidence="1">
    <location>
        <begin position="81"/>
        <end position="90"/>
    </location>
</feature>
<reference evidence="3 4" key="1">
    <citation type="submission" date="2019-02" db="EMBL/GenBank/DDBJ databases">
        <title>Deep-cultivation of Planctomycetes and their phenomic and genomic characterization uncovers novel biology.</title>
        <authorList>
            <person name="Wiegand S."/>
            <person name="Jogler M."/>
            <person name="Boedeker C."/>
            <person name="Pinto D."/>
            <person name="Vollmers J."/>
            <person name="Rivas-Marin E."/>
            <person name="Kohn T."/>
            <person name="Peeters S.H."/>
            <person name="Heuer A."/>
            <person name="Rast P."/>
            <person name="Oberbeckmann S."/>
            <person name="Bunk B."/>
            <person name="Jeske O."/>
            <person name="Meyerdierks A."/>
            <person name="Storesund J.E."/>
            <person name="Kallscheuer N."/>
            <person name="Luecker S."/>
            <person name="Lage O.M."/>
            <person name="Pohl T."/>
            <person name="Merkel B.J."/>
            <person name="Hornburger P."/>
            <person name="Mueller R.-W."/>
            <person name="Bruemmer F."/>
            <person name="Labrenz M."/>
            <person name="Spormann A.M."/>
            <person name="Op den Camp H."/>
            <person name="Overmann J."/>
            <person name="Amann R."/>
            <person name="Jetten M.S.M."/>
            <person name="Mascher T."/>
            <person name="Medema M.H."/>
            <person name="Devos D.P."/>
            <person name="Kaster A.-K."/>
            <person name="Ovreas L."/>
            <person name="Rohde M."/>
            <person name="Galperin M.Y."/>
            <person name="Jogler C."/>
        </authorList>
    </citation>
    <scope>NUCLEOTIDE SEQUENCE [LARGE SCALE GENOMIC DNA]</scope>
    <source>
        <strain evidence="3 4">Pan153</strain>
    </source>
</reference>
<protein>
    <recommendedName>
        <fullName evidence="5">Zinc finger/thioredoxin putative domain-containing protein</fullName>
    </recommendedName>
</protein>
<sequence>MSIIIECPGCGTRFRCKDRLAGRKVSCLVCQQGLRVPSRAIPKPQTDPEIPEEPDFPEDAFREAPWVTPPWSTDSATALMTQRNSSTSCRFQAAPAQETKQNQTGGNGSAPHPVSLLCPALLLIALVSSGIWLVLFLFGF</sequence>
<evidence type="ECO:0000256" key="1">
    <source>
        <dbReference type="SAM" id="MobiDB-lite"/>
    </source>
</evidence>
<proteinExistence type="predicted"/>
<gene>
    <name evidence="3" type="ORF">Pan153_44370</name>
</gene>
<dbReference type="Proteomes" id="UP000320839">
    <property type="component" value="Chromosome"/>
</dbReference>
<organism evidence="3 4">
    <name type="scientific">Gimesia panareensis</name>
    <dbReference type="NCBI Taxonomy" id="2527978"/>
    <lineage>
        <taxon>Bacteria</taxon>
        <taxon>Pseudomonadati</taxon>
        <taxon>Planctomycetota</taxon>
        <taxon>Planctomycetia</taxon>
        <taxon>Planctomycetales</taxon>
        <taxon>Planctomycetaceae</taxon>
        <taxon>Gimesia</taxon>
    </lineage>
</organism>
<keyword evidence="2" id="KW-0472">Membrane</keyword>
<evidence type="ECO:0000256" key="2">
    <source>
        <dbReference type="SAM" id="Phobius"/>
    </source>
</evidence>
<feature type="region of interest" description="Disordered" evidence="1">
    <location>
        <begin position="81"/>
        <end position="109"/>
    </location>
</feature>
<dbReference type="AlphaFoldDB" id="A0A518FTV0"/>
<dbReference type="EMBL" id="CP036317">
    <property type="protein sequence ID" value="QDV19769.1"/>
    <property type="molecule type" value="Genomic_DNA"/>
</dbReference>
<keyword evidence="2" id="KW-1133">Transmembrane helix</keyword>
<dbReference type="RefSeq" id="WP_145457726.1">
    <property type="nucleotide sequence ID" value="NZ_CP036317.1"/>
</dbReference>
<dbReference type="OrthoDB" id="261253at2"/>
<name>A0A518FTV0_9PLAN</name>
<feature type="transmembrane region" description="Helical" evidence="2">
    <location>
        <begin position="114"/>
        <end position="138"/>
    </location>
</feature>
<keyword evidence="2" id="KW-0812">Transmembrane</keyword>
<accession>A0A518FTV0</accession>